<dbReference type="Proteomes" id="UP001374893">
    <property type="component" value="Chromosome"/>
</dbReference>
<feature type="transmembrane region" description="Helical" evidence="8">
    <location>
        <begin position="21"/>
        <end position="38"/>
    </location>
</feature>
<sequence>MAVTEVTSTSWFGRIGDSIKGILFGIVLIIVSLILMVWNERNAVRDIQANNEIGREVITVPNAEVSPGNEGKLVHLNGPAMTDDVVGNMDFGIEETAVRLSWESEIYQWVEEKDTETKKKLGGGEETVTTYSYRKEWVDGPVNSSGFKEKGHDNTGKQKFPSGSSQAENVTLGAFMLPSGLISQMDWSERYTLSELPDDFATTGSIEDGVFYTGVPSQPKVGDERVTFRITRPDDVSVMAVQKGDSFDKYTAKNGKTKFLLYPGLLTAEQVVEGEEAKAKMLRWILRGVGVFAMFIGFTMLLKPLSVLADVIPFVGSLVGAAGAAVSLLLSLGISFVVIAISWIAFRPMIGIPLLVVGVGCFVLIVRKLAKGREAAGTPPPPPGMA</sequence>
<dbReference type="RefSeq" id="WP_338686015.1">
    <property type="nucleotide sequence ID" value="NZ_AP024702.1"/>
</dbReference>
<keyword evidence="5 8" id="KW-1133">Transmembrane helix</keyword>
<proteinExistence type="predicted"/>
<protein>
    <submittedName>
        <fullName evidence="9">DUF1625 domain-containing protein</fullName>
    </submittedName>
</protein>
<dbReference type="Pfam" id="PF07787">
    <property type="entry name" value="TMEM43"/>
    <property type="match status" value="1"/>
</dbReference>
<gene>
    <name evidence="9" type="ORF">HAHE_33290</name>
</gene>
<dbReference type="InterPro" id="IPR012430">
    <property type="entry name" value="TMEM43_fam"/>
</dbReference>
<feature type="compositionally biased region" description="Basic and acidic residues" evidence="7">
    <location>
        <begin position="147"/>
        <end position="156"/>
    </location>
</feature>
<accession>A0ABN6H6Z5</accession>
<evidence type="ECO:0000256" key="4">
    <source>
        <dbReference type="ARBA" id="ARBA00022824"/>
    </source>
</evidence>
<name>A0ABN6H6Z5_9BACT</name>
<dbReference type="PANTHER" id="PTHR13416:SF2">
    <property type="entry name" value="TRANSMEMBRANE PROTEIN 43"/>
    <property type="match status" value="1"/>
</dbReference>
<evidence type="ECO:0000313" key="9">
    <source>
        <dbReference type="EMBL" id="BCX49421.1"/>
    </source>
</evidence>
<evidence type="ECO:0000256" key="1">
    <source>
        <dbReference type="ARBA" id="ARBA00004127"/>
    </source>
</evidence>
<organism evidence="9 10">
    <name type="scientific">Haloferula helveola</name>
    <dbReference type="NCBI Taxonomy" id="490095"/>
    <lineage>
        <taxon>Bacteria</taxon>
        <taxon>Pseudomonadati</taxon>
        <taxon>Verrucomicrobiota</taxon>
        <taxon>Verrucomicrobiia</taxon>
        <taxon>Verrucomicrobiales</taxon>
        <taxon>Verrucomicrobiaceae</taxon>
        <taxon>Haloferula</taxon>
    </lineage>
</organism>
<feature type="region of interest" description="Disordered" evidence="7">
    <location>
        <begin position="144"/>
        <end position="165"/>
    </location>
</feature>
<comment type="subcellular location">
    <subcellularLocation>
        <location evidence="1">Endomembrane system</location>
        <topology evidence="1">Multi-pass membrane protein</topology>
    </subcellularLocation>
    <subcellularLocation>
        <location evidence="2">Endoplasmic reticulum membrane</location>
    </subcellularLocation>
</comment>
<evidence type="ECO:0000256" key="6">
    <source>
        <dbReference type="ARBA" id="ARBA00023136"/>
    </source>
</evidence>
<dbReference type="PANTHER" id="PTHR13416">
    <property type="match status" value="1"/>
</dbReference>
<evidence type="ECO:0000256" key="3">
    <source>
        <dbReference type="ARBA" id="ARBA00022692"/>
    </source>
</evidence>
<evidence type="ECO:0000256" key="7">
    <source>
        <dbReference type="SAM" id="MobiDB-lite"/>
    </source>
</evidence>
<feature type="transmembrane region" description="Helical" evidence="8">
    <location>
        <begin position="314"/>
        <end position="344"/>
    </location>
</feature>
<evidence type="ECO:0000256" key="2">
    <source>
        <dbReference type="ARBA" id="ARBA00004586"/>
    </source>
</evidence>
<feature type="transmembrane region" description="Helical" evidence="8">
    <location>
        <begin position="350"/>
        <end position="366"/>
    </location>
</feature>
<feature type="transmembrane region" description="Helical" evidence="8">
    <location>
        <begin position="284"/>
        <end position="302"/>
    </location>
</feature>
<keyword evidence="10" id="KW-1185">Reference proteome</keyword>
<evidence type="ECO:0000256" key="8">
    <source>
        <dbReference type="SAM" id="Phobius"/>
    </source>
</evidence>
<dbReference type="EMBL" id="AP024702">
    <property type="protein sequence ID" value="BCX49421.1"/>
    <property type="molecule type" value="Genomic_DNA"/>
</dbReference>
<evidence type="ECO:0000256" key="5">
    <source>
        <dbReference type="ARBA" id="ARBA00022989"/>
    </source>
</evidence>
<reference evidence="9 10" key="1">
    <citation type="submission" date="2021-06" db="EMBL/GenBank/DDBJ databases">
        <title>Complete genome of Haloferula helveola possessing various polysaccharide degrading enzymes.</title>
        <authorList>
            <person name="Takami H."/>
            <person name="Huang C."/>
            <person name="Hamasaki K."/>
        </authorList>
    </citation>
    <scope>NUCLEOTIDE SEQUENCE [LARGE SCALE GENOMIC DNA]</scope>
    <source>
        <strain evidence="9 10">CN-1</strain>
    </source>
</reference>
<keyword evidence="3 8" id="KW-0812">Transmembrane</keyword>
<keyword evidence="4" id="KW-0256">Endoplasmic reticulum</keyword>
<evidence type="ECO:0000313" key="10">
    <source>
        <dbReference type="Proteomes" id="UP001374893"/>
    </source>
</evidence>
<keyword evidence="6 8" id="KW-0472">Membrane</keyword>